<evidence type="ECO:0000313" key="1">
    <source>
        <dbReference type="EMBL" id="KAJ8673555.1"/>
    </source>
</evidence>
<name>A0ACC2NQL6_9HYME</name>
<dbReference type="Proteomes" id="UP001239111">
    <property type="component" value="Chromosome 3"/>
</dbReference>
<evidence type="ECO:0000313" key="2">
    <source>
        <dbReference type="Proteomes" id="UP001239111"/>
    </source>
</evidence>
<reference evidence="1" key="1">
    <citation type="submission" date="2023-04" db="EMBL/GenBank/DDBJ databases">
        <title>A chromosome-level genome assembly of the parasitoid wasp Eretmocerus hayati.</title>
        <authorList>
            <person name="Zhong Y."/>
            <person name="Liu S."/>
            <person name="Liu Y."/>
        </authorList>
    </citation>
    <scope>NUCLEOTIDE SEQUENCE</scope>
    <source>
        <strain evidence="1">ZJU_SS_LIU_2023</strain>
    </source>
</reference>
<organism evidence="1 2">
    <name type="scientific">Eretmocerus hayati</name>
    <dbReference type="NCBI Taxonomy" id="131215"/>
    <lineage>
        <taxon>Eukaryota</taxon>
        <taxon>Metazoa</taxon>
        <taxon>Ecdysozoa</taxon>
        <taxon>Arthropoda</taxon>
        <taxon>Hexapoda</taxon>
        <taxon>Insecta</taxon>
        <taxon>Pterygota</taxon>
        <taxon>Neoptera</taxon>
        <taxon>Endopterygota</taxon>
        <taxon>Hymenoptera</taxon>
        <taxon>Apocrita</taxon>
        <taxon>Proctotrupomorpha</taxon>
        <taxon>Chalcidoidea</taxon>
        <taxon>Aphelinidae</taxon>
        <taxon>Aphelininae</taxon>
        <taxon>Eretmocerus</taxon>
    </lineage>
</organism>
<comment type="caution">
    <text evidence="1">The sequence shown here is derived from an EMBL/GenBank/DDBJ whole genome shotgun (WGS) entry which is preliminary data.</text>
</comment>
<sequence>MFGREFRPPVFCVFNAANLGGGEYLMARANLVQDPVQQRLLKALIKYNISSIRLIVESGFRFDLKPQVLSEVYLGKPVPNNHNLSTSDLFRSIYLEYVASGNVDVTKLMLEARIDMDCKNRYGEGPLQLATKICDRDTRWEMVEVLMAAGVMPLNEDEKYTSCSIIEATKVGDMDLIRVFINAGAELNCLDHDGQRSILHVAVSRAIKDKSQLELISKLFDLGANVKVTTKNGSNLLHHAIKLHNANRYTHTYELVMLLLDLGVDLNVIDHENVSPLALAVTTDQYALVEKMIEAGALINLSNQCTGSPLQLAVTGNNCAIVKLLLDKGANPMVRDRCGNNILHYAAGYSRELQTYQSFYRNNVTNMPYFTPHPRRARDNLEIIKMIVAQGVPIQIPEYGECRPFTTALSSYNFGAVQFFLENENESLTSDVQYLLHKVAPCQNQELMKYLLNKRLYDVDEMNESGLTPLFIAAGHRCCNSVIELIKSGANVNIFCEEKDLNAHYSRHTNETHQRSPLSKAIIPGPLMLLSNMDFDSSRYDLNDFKLVDALLTAGANIDTPDVYQAYKILIGFNEDHFRHFEERNPAIVGTHLNNSVKALNTWFINPLIRQIALLKSQDYPIVSGYEKYLSEKLPRHYFELMEQCSNELEVMKTSILYDTVTLYDLLVGKDITLFVNNEQVAATLKLSKISKQFRSYRFRLNLCFLFAKARRDLMDGAIEVLSKLLQSRFDNAPLILYNVITKLGTKDLITLGSMRR</sequence>
<proteinExistence type="predicted"/>
<dbReference type="EMBL" id="CM056743">
    <property type="protein sequence ID" value="KAJ8673555.1"/>
    <property type="molecule type" value="Genomic_DNA"/>
</dbReference>
<accession>A0ACC2NQL6</accession>
<gene>
    <name evidence="1" type="ORF">QAD02_004817</name>
</gene>
<keyword evidence="2" id="KW-1185">Reference proteome</keyword>
<protein>
    <submittedName>
        <fullName evidence="1">Uncharacterized protein</fullName>
    </submittedName>
</protein>